<evidence type="ECO:0000256" key="2">
    <source>
        <dbReference type="ARBA" id="ARBA00022670"/>
    </source>
</evidence>
<dbReference type="RefSeq" id="XP_042918345.1">
    <property type="nucleotide sequence ID" value="XM_043068020.1"/>
</dbReference>
<dbReference type="PROSITE" id="PS50294">
    <property type="entry name" value="WD_REPEATS_REGION"/>
    <property type="match status" value="2"/>
</dbReference>
<feature type="compositionally biased region" description="Pro residues" evidence="8">
    <location>
        <begin position="954"/>
        <end position="964"/>
    </location>
</feature>
<feature type="region of interest" description="Disordered" evidence="8">
    <location>
        <begin position="248"/>
        <end position="278"/>
    </location>
</feature>
<dbReference type="Gene3D" id="3.60.20.10">
    <property type="entry name" value="Glutamine Phosphoribosylpyrophosphate, subunit 1, domain 1"/>
    <property type="match status" value="1"/>
</dbReference>
<dbReference type="InterPro" id="IPR029055">
    <property type="entry name" value="Ntn_hydrolases_N"/>
</dbReference>
<evidence type="ECO:0000256" key="1">
    <source>
        <dbReference type="ARBA" id="ARBA00022574"/>
    </source>
</evidence>
<dbReference type="GO" id="GO:0046872">
    <property type="term" value="F:metal ion binding"/>
    <property type="evidence" value="ECO:0007669"/>
    <property type="project" value="UniProtKB-KW"/>
</dbReference>
<dbReference type="InterPro" id="IPR051458">
    <property type="entry name" value="Cyt/Met_Dipeptidase"/>
</dbReference>
<reference evidence="10 11" key="1">
    <citation type="journal article" date="2007" name="Science">
        <title>The Chlamydomonas genome reveals the evolution of key animal and plant functions.</title>
        <authorList>
            <person name="Merchant S.S."/>
            <person name="Prochnik S.E."/>
            <person name="Vallon O."/>
            <person name="Harris E.H."/>
            <person name="Karpowicz S.J."/>
            <person name="Witman G.B."/>
            <person name="Terry A."/>
            <person name="Salamov A."/>
            <person name="Fritz-Laylin L.K."/>
            <person name="Marechal-Drouard L."/>
            <person name="Marshall W.F."/>
            <person name="Qu L.H."/>
            <person name="Nelson D.R."/>
            <person name="Sanderfoot A.A."/>
            <person name="Spalding M.H."/>
            <person name="Kapitonov V.V."/>
            <person name="Ren Q."/>
            <person name="Ferris P."/>
            <person name="Lindquist E."/>
            <person name="Shapiro H."/>
            <person name="Lucas S.M."/>
            <person name="Grimwood J."/>
            <person name="Schmutz J."/>
            <person name="Cardol P."/>
            <person name="Cerutti H."/>
            <person name="Chanfreau G."/>
            <person name="Chen C.L."/>
            <person name="Cognat V."/>
            <person name="Croft M.T."/>
            <person name="Dent R."/>
            <person name="Dutcher S."/>
            <person name="Fernandez E."/>
            <person name="Fukuzawa H."/>
            <person name="Gonzalez-Ballester D."/>
            <person name="Gonzalez-Halphen D."/>
            <person name="Hallmann A."/>
            <person name="Hanikenne M."/>
            <person name="Hippler M."/>
            <person name="Inwood W."/>
            <person name="Jabbari K."/>
            <person name="Kalanon M."/>
            <person name="Kuras R."/>
            <person name="Lefebvre P.A."/>
            <person name="Lemaire S.D."/>
            <person name="Lobanov A.V."/>
            <person name="Lohr M."/>
            <person name="Manuell A."/>
            <person name="Meier I."/>
            <person name="Mets L."/>
            <person name="Mittag M."/>
            <person name="Mittelmeier T."/>
            <person name="Moroney J.V."/>
            <person name="Moseley J."/>
            <person name="Napoli C."/>
            <person name="Nedelcu A.M."/>
            <person name="Niyogi K."/>
            <person name="Novoselov S.V."/>
            <person name="Paulsen I.T."/>
            <person name="Pazour G."/>
            <person name="Purton S."/>
            <person name="Ral J.P."/>
            <person name="Riano-Pachon D.M."/>
            <person name="Riekhof W."/>
            <person name="Rymarquis L."/>
            <person name="Schroda M."/>
            <person name="Stern D."/>
            <person name="Umen J."/>
            <person name="Willows R."/>
            <person name="Wilson N."/>
            <person name="Zimmer S.L."/>
            <person name="Allmer J."/>
            <person name="Balk J."/>
            <person name="Bisova K."/>
            <person name="Chen C.J."/>
            <person name="Elias M."/>
            <person name="Gendler K."/>
            <person name="Hauser C."/>
            <person name="Lamb M.R."/>
            <person name="Ledford H."/>
            <person name="Long J.C."/>
            <person name="Minagawa J."/>
            <person name="Page M.D."/>
            <person name="Pan J."/>
            <person name="Pootakham W."/>
            <person name="Roje S."/>
            <person name="Rose A."/>
            <person name="Stahlberg E."/>
            <person name="Terauchi A.M."/>
            <person name="Yang P."/>
            <person name="Ball S."/>
            <person name="Bowler C."/>
            <person name="Dieckmann C.L."/>
            <person name="Gladyshev V.N."/>
            <person name="Green P."/>
            <person name="Jorgensen R."/>
            <person name="Mayfield S."/>
            <person name="Mueller-Roeber B."/>
            <person name="Rajamani S."/>
            <person name="Sayre R.T."/>
            <person name="Brokstein P."/>
            <person name="Dubchak I."/>
            <person name="Goodstein D."/>
            <person name="Hornick L."/>
            <person name="Huang Y.W."/>
            <person name="Jhaveri J."/>
            <person name="Luo Y."/>
            <person name="Martinez D."/>
            <person name="Ngau W.C."/>
            <person name="Otillar B."/>
            <person name="Poliakov A."/>
            <person name="Porter A."/>
            <person name="Szajkowski L."/>
            <person name="Werner G."/>
            <person name="Zhou K."/>
            <person name="Grigoriev I.V."/>
            <person name="Rokhsar D.S."/>
            <person name="Grossman A.R."/>
        </authorList>
    </citation>
    <scope>NUCLEOTIDE SEQUENCE [LARGE SCALE GENOMIC DNA]</scope>
    <source>
        <strain evidence="11">CC-503</strain>
    </source>
</reference>
<dbReference type="InterPro" id="IPR020472">
    <property type="entry name" value="WD40_PAC1"/>
</dbReference>
<dbReference type="PROSITE" id="PS50082">
    <property type="entry name" value="WD_REPEATS_2"/>
    <property type="match status" value="3"/>
</dbReference>
<dbReference type="PANTHER" id="PTHR43270">
    <property type="entry name" value="BETA-ALA-HIS DIPEPTIDASE"/>
    <property type="match status" value="1"/>
</dbReference>
<feature type="repeat" description="WD" evidence="7">
    <location>
        <begin position="1068"/>
        <end position="1101"/>
    </location>
</feature>
<dbReference type="SUPFAM" id="SSF53187">
    <property type="entry name" value="Zn-dependent exopeptidases"/>
    <property type="match status" value="1"/>
</dbReference>
<dbReference type="PROSITE" id="PS00678">
    <property type="entry name" value="WD_REPEATS_1"/>
    <property type="match status" value="1"/>
</dbReference>
<evidence type="ECO:0000259" key="9">
    <source>
        <dbReference type="PROSITE" id="PS51278"/>
    </source>
</evidence>
<dbReference type="PROSITE" id="PS51278">
    <property type="entry name" value="GATASE_TYPE_2"/>
    <property type="match status" value="1"/>
</dbReference>
<dbReference type="InterPro" id="IPR026869">
    <property type="entry name" value="EgtC-like"/>
</dbReference>
<feature type="repeat" description="WD" evidence="7">
    <location>
        <begin position="533"/>
        <end position="574"/>
    </location>
</feature>
<dbReference type="SMART" id="SM00320">
    <property type="entry name" value="WD40"/>
    <property type="match status" value="7"/>
</dbReference>
<dbReference type="InterPro" id="IPR036322">
    <property type="entry name" value="WD40_repeat_dom_sf"/>
</dbReference>
<dbReference type="Gene3D" id="3.30.70.360">
    <property type="match status" value="1"/>
</dbReference>
<gene>
    <name evidence="10" type="ORF">CHLRE_12g496950v5</name>
</gene>
<organism evidence="10 11">
    <name type="scientific">Chlamydomonas reinhardtii</name>
    <name type="common">Chlamydomonas smithii</name>
    <dbReference type="NCBI Taxonomy" id="3055"/>
    <lineage>
        <taxon>Eukaryota</taxon>
        <taxon>Viridiplantae</taxon>
        <taxon>Chlorophyta</taxon>
        <taxon>core chlorophytes</taxon>
        <taxon>Chlorophyceae</taxon>
        <taxon>CS clade</taxon>
        <taxon>Chlamydomonadales</taxon>
        <taxon>Chlamydomonadaceae</taxon>
        <taxon>Chlamydomonas</taxon>
    </lineage>
</organism>
<dbReference type="PANTHER" id="PTHR43270:SF8">
    <property type="entry name" value="DI- AND TRIPEPTIDASE DUG2-RELATED"/>
    <property type="match status" value="1"/>
</dbReference>
<keyword evidence="4" id="KW-0677">Repeat</keyword>
<dbReference type="PRINTS" id="PR00320">
    <property type="entry name" value="GPROTEINBRPT"/>
</dbReference>
<dbReference type="Proteomes" id="UP000006906">
    <property type="component" value="Chromosome 12"/>
</dbReference>
<feature type="region of interest" description="Disordered" evidence="8">
    <location>
        <begin position="636"/>
        <end position="717"/>
    </location>
</feature>
<dbReference type="ExpressionAtlas" id="A0A2K3D3J6">
    <property type="expression patterns" value="baseline"/>
</dbReference>
<keyword evidence="1 7" id="KW-0853">WD repeat</keyword>
<evidence type="ECO:0000256" key="3">
    <source>
        <dbReference type="ARBA" id="ARBA00022723"/>
    </source>
</evidence>
<feature type="compositionally biased region" description="Pro residues" evidence="8">
    <location>
        <begin position="248"/>
        <end position="257"/>
    </location>
</feature>
<feature type="region of interest" description="Disordered" evidence="8">
    <location>
        <begin position="1131"/>
        <end position="1178"/>
    </location>
</feature>
<evidence type="ECO:0000256" key="5">
    <source>
        <dbReference type="ARBA" id="ARBA00022801"/>
    </source>
</evidence>
<dbReference type="STRING" id="3055.A0A2K3D3J6"/>
<feature type="region of interest" description="Disordered" evidence="8">
    <location>
        <begin position="942"/>
        <end position="979"/>
    </location>
</feature>
<dbReference type="Pfam" id="PF01546">
    <property type="entry name" value="Peptidase_M20"/>
    <property type="match status" value="1"/>
</dbReference>
<dbReference type="Pfam" id="PF00400">
    <property type="entry name" value="WD40"/>
    <property type="match status" value="5"/>
</dbReference>
<keyword evidence="6" id="KW-0315">Glutamine amidotransferase</keyword>
<dbReference type="OrthoDB" id="7832001at2759"/>
<feature type="domain" description="Glutamine amidotransferase type-2" evidence="9">
    <location>
        <begin position="2"/>
        <end position="326"/>
    </location>
</feature>
<feature type="region of interest" description="Disordered" evidence="8">
    <location>
        <begin position="1424"/>
        <end position="1457"/>
    </location>
</feature>
<dbReference type="InterPro" id="IPR015943">
    <property type="entry name" value="WD40/YVTN_repeat-like_dom_sf"/>
</dbReference>
<feature type="compositionally biased region" description="Basic residues" evidence="8">
    <location>
        <begin position="636"/>
        <end position="648"/>
    </location>
</feature>
<keyword evidence="11" id="KW-1185">Reference proteome</keyword>
<evidence type="ECO:0000256" key="6">
    <source>
        <dbReference type="ARBA" id="ARBA00022962"/>
    </source>
</evidence>
<feature type="compositionally biased region" description="Gly residues" evidence="8">
    <location>
        <begin position="369"/>
        <end position="381"/>
    </location>
</feature>
<dbReference type="GeneID" id="5727933"/>
<keyword evidence="2" id="KW-0645">Protease</keyword>
<dbReference type="EMBL" id="CM008973">
    <property type="protein sequence ID" value="PNW75091.1"/>
    <property type="molecule type" value="Genomic_DNA"/>
</dbReference>
<dbReference type="InterPro" id="IPR001680">
    <property type="entry name" value="WD40_rpt"/>
</dbReference>
<feature type="compositionally biased region" description="Low complexity" evidence="8">
    <location>
        <begin position="649"/>
        <end position="663"/>
    </location>
</feature>
<dbReference type="SUPFAM" id="SSF56235">
    <property type="entry name" value="N-terminal nucleophile aminohydrolases (Ntn hydrolases)"/>
    <property type="match status" value="1"/>
</dbReference>
<dbReference type="InParanoid" id="A0A2K3D3J6"/>
<dbReference type="SUPFAM" id="SSF50978">
    <property type="entry name" value="WD40 repeat-like"/>
    <property type="match status" value="2"/>
</dbReference>
<feature type="compositionally biased region" description="Low complexity" evidence="8">
    <location>
        <begin position="348"/>
        <end position="357"/>
    </location>
</feature>
<protein>
    <recommendedName>
        <fullName evidence="9">Glutamine amidotransferase type-2 domain-containing protein</fullName>
    </recommendedName>
</protein>
<evidence type="ECO:0000256" key="8">
    <source>
        <dbReference type="SAM" id="MobiDB-lite"/>
    </source>
</evidence>
<feature type="compositionally biased region" description="Low complexity" evidence="8">
    <location>
        <begin position="258"/>
        <end position="270"/>
    </location>
</feature>
<feature type="compositionally biased region" description="Low complexity" evidence="8">
    <location>
        <begin position="965"/>
        <end position="975"/>
    </location>
</feature>
<dbReference type="Gene3D" id="3.40.630.10">
    <property type="entry name" value="Zn peptidases"/>
    <property type="match status" value="1"/>
</dbReference>
<dbReference type="KEGG" id="cre:CHLRE_12g496950v5"/>
<dbReference type="InterPro" id="IPR002933">
    <property type="entry name" value="Peptidase_M20"/>
</dbReference>
<feature type="compositionally biased region" description="Low complexity" evidence="8">
    <location>
        <begin position="689"/>
        <end position="701"/>
    </location>
</feature>
<sequence length="2183" mass="220559">MCRLMAYVGQPQLLADIVLYPDRSIIKQSYDARERKIDPTLPFHLGHGNLNGDGFGIGWFNPDERRVQDPTPCVFTSITPAWNNENLSRLACKIVSPLVFAHVRAAYPGMPVSEQNCHPFQFSRYMWMHNGVVGGFAQIRRSLLETLSDCAYNAVASFHSDSAVSFALFLNHLPDVRSQQPPDVLIKAMQDTIATISAVQRRHGITATSLLNYVVSDGTTLIATRFVSPDSEGPASLYYAEGATFARAPPPPVPQPAPQQTQGQPGCTPCNGAASSGSSITQESSYELSFAAQGPAVVFVASEPITASASDWVAVPKNTALVVTREKGGFLNILRCPLVPQHPPLPSPTSTYLSPLPGNGTPPLPRRSSGGGGGTGGGGMTGLLVTIPSSGSGGAGGGLPYINPQRDVGLCLEALSRGLGTKSRAFLSHRPTGMGVAAGPQQHQPGGLLPVAPESLAALDLPPSGTSMVFSRPSLGGVEGLPATASMAQLPPAPGTATATPAASMMMSSRAGSQGLEVALASPALDTHDYMRLVGHTGAVLALTVCPYTARLYTSSVDCSVRVWSLRDNSCLHTLVGQRKPVTVMRLRAHGRLLLAASGRKIRVWDAVGFRCLQVIKISDSCGTIRCMEVLGGAQHHHRHHSHSHHSHQPGAAGASQPQQPRAHANATSSHAAGPPHPQHQRGMHHLYPQLATAPAQQPAAGRVVRVDSRSTASSDPAAAGVVLAGTSPPGLPAEATAMAAAGTAAAAAGSARSSITGSEMSGPLGLAMGGGYGSFSGGDGYMSAGEGGSSSVSLAEGTMGSLQDLVLDGFGSVTPAVIAGSLSLRNEALLAGIATSAGRAAGASNGALGVSGGPGAAAPGGARAAAAVAAAALMAAGGGAASAAAAEGLSLLYVGCQDTTVKVFTLNEPQLLSAAAAAAVEAVNAAANAARAAGSVAASRSDSLNNGGLASPPSKPPPPPPATTTPVSPFAPAARGTGGLAQALSRTTTTGVSGPPAVLPPRLIATPEEAEHGVSDLAPLMVTAADGGAHVGPVNCLAVCGRYLCSGGGDATVRVWDAATLKLVAVLRGHRGSVLCLLGLGPNLLLSGARDNTIRVWDLEMDMLCRRTLTGHKDDVTGLSAISLHKQRPGSLAHAHSHPHGQHQAQGHTHVNGAVAGTPPGRGGGVPPVAAAAPSGTLTPGGRSVALASTVIASSSADGTVRLWSTAWACLCILSLPSTSRPVMPAALCGCLTPDMAMAGYGDGEVRLWHIEDVHGAVLQRCYNEVAAAAEALQAAAGACGCLSHGAAEAGTARDQQLVAALAQVQQFGAAGAVAAAAALSSSSGEVLRRCSNAGSAPSGNGTPAGSVVQGTLALLGGGGAAADSLPAVPVSEGDVPSLSGAPPAVPDPTAAAPPAAASSGAVASAAIPKSSMLTSPSLAHLVGDQASNRPDSRASDASGASGPVTDRPSSVDLMPTTSTALGMQRVSSSGLSGGGAAPSTTACAMAASVMAGPGTAFATPLPHAGAMPTSAVPIHIHGRRSPLSGASAANLGANLSEGPGASAAAGCAAAATATAGAAALPAVAAAPLPVPPLMSLPGAAPAAAAGSGAAGAAAATVAAEAAAAAAAASTAATLLGTAASYFTSTSDQQLEAALREFVRIKTVSSSPRLRDDCHKGAKFVAKMLEGLGADVKVVQVYEDKNPVVIGRLGHNPDRPTVTFYGHYDVQPAAEPDWATNPFELNSVNEYLYGRGVSDNKGPILAFIFAVRELMNAAAEAGAPGGTLLPVNVAFVFEGEEENGSRGFAQAITQNLRWFEGTQLIIISNTLWVGENVPCLTYGMRGMLSLTVQITGPERDLHSGNDGGVFAEPMVDLLRVMATLVGPGGRVQVPGFYEEVEPDLIELAWTSLEHSEEFSLEGYKAALGVPSLTAPPHKRDLLVTRWCLPSLSVVDMRPGAAHAAEPATTSYRFGPTRFSVIPKAAQGKVSVRFVPNQDADTLVEKLRQHVHKSFEALGSSNRIDLHVEARGNWWEVRRQGSPWLDMAEKAIAKEWGVHPLYVREGGTMPVASHLERLLCAPAIMIPMGQSSDNCHLANERIRRTNLFKGKNVIRRLLEEIGAMGGGAAAAAAAAAAGAAAVEAAAGARVGSPCGGAATAPVGAGEAAVGSLGDGPEASLGSLAATAEVVDNGESWGAPTACAGLDE</sequence>
<keyword evidence="5" id="KW-0378">Hydrolase</keyword>
<dbReference type="OMA" id="CVAYTEA"/>
<dbReference type="PaxDb" id="3055-EDO96986"/>
<accession>A0A2K3D3J6</accession>
<dbReference type="GO" id="GO:0006508">
    <property type="term" value="P:proteolysis"/>
    <property type="evidence" value="ECO:0000318"/>
    <property type="project" value="GO_Central"/>
</dbReference>
<name>A0A2K3D3J6_CHLRE</name>
<proteinExistence type="predicted"/>
<dbReference type="GO" id="GO:0008233">
    <property type="term" value="F:peptidase activity"/>
    <property type="evidence" value="ECO:0000318"/>
    <property type="project" value="GO_Central"/>
</dbReference>
<feature type="region of interest" description="Disordered" evidence="8">
    <location>
        <begin position="1367"/>
        <end position="1397"/>
    </location>
</feature>
<keyword evidence="3" id="KW-0479">Metal-binding</keyword>
<evidence type="ECO:0000256" key="4">
    <source>
        <dbReference type="ARBA" id="ARBA00022737"/>
    </source>
</evidence>
<evidence type="ECO:0000313" key="10">
    <source>
        <dbReference type="EMBL" id="PNW75091.1"/>
    </source>
</evidence>
<dbReference type="GO" id="GO:0006751">
    <property type="term" value="P:glutathione catabolic process"/>
    <property type="evidence" value="ECO:0000318"/>
    <property type="project" value="GO_Central"/>
</dbReference>
<dbReference type="CDD" id="cd01908">
    <property type="entry name" value="YafJ"/>
    <property type="match status" value="1"/>
</dbReference>
<dbReference type="InterPro" id="IPR019775">
    <property type="entry name" value="WD40_repeat_CS"/>
</dbReference>
<dbReference type="InterPro" id="IPR017932">
    <property type="entry name" value="GATase_2_dom"/>
</dbReference>
<feature type="region of interest" description="Disordered" evidence="8">
    <location>
        <begin position="345"/>
        <end position="381"/>
    </location>
</feature>
<dbReference type="Gene3D" id="2.130.10.10">
    <property type="entry name" value="YVTN repeat-like/Quinoprotein amine dehydrogenase"/>
    <property type="match status" value="3"/>
</dbReference>
<evidence type="ECO:0000256" key="7">
    <source>
        <dbReference type="PROSITE-ProRule" id="PRU00221"/>
    </source>
</evidence>
<dbReference type="Gramene" id="PNW75091">
    <property type="protein sequence ID" value="PNW75091"/>
    <property type="gene ID" value="CHLRE_12g496950v5"/>
</dbReference>
<feature type="repeat" description="WD" evidence="7">
    <location>
        <begin position="1042"/>
        <end position="1067"/>
    </location>
</feature>
<evidence type="ECO:0000313" key="11">
    <source>
        <dbReference type="Proteomes" id="UP000006906"/>
    </source>
</evidence>
<dbReference type="Pfam" id="PF13230">
    <property type="entry name" value="GATase_4"/>
    <property type="match status" value="1"/>
</dbReference>